<dbReference type="Pfam" id="PF13271">
    <property type="entry name" value="DUF4062"/>
    <property type="match status" value="1"/>
</dbReference>
<evidence type="ECO:0000256" key="1">
    <source>
        <dbReference type="PROSITE-ProRule" id="PRU00339"/>
    </source>
</evidence>
<keyword evidence="4" id="KW-1185">Reference proteome</keyword>
<dbReference type="SMART" id="SM00028">
    <property type="entry name" value="TPR"/>
    <property type="match status" value="6"/>
</dbReference>
<dbReference type="PROSITE" id="PS50005">
    <property type="entry name" value="TPR"/>
    <property type="match status" value="1"/>
</dbReference>
<dbReference type="PANTHER" id="PTHR47691:SF3">
    <property type="entry name" value="HTH-TYPE TRANSCRIPTIONAL REGULATOR RV0890C-RELATED"/>
    <property type="match status" value="1"/>
</dbReference>
<feature type="repeat" description="TPR" evidence="1">
    <location>
        <begin position="323"/>
        <end position="356"/>
    </location>
</feature>
<dbReference type="Pfam" id="PF13424">
    <property type="entry name" value="TPR_12"/>
    <property type="match status" value="3"/>
</dbReference>
<dbReference type="InterPro" id="IPR025139">
    <property type="entry name" value="DUF4062"/>
</dbReference>
<dbReference type="RefSeq" id="WP_196200800.1">
    <property type="nucleotide sequence ID" value="NZ_JADPUN010000106.1"/>
</dbReference>
<evidence type="ECO:0000313" key="4">
    <source>
        <dbReference type="Proteomes" id="UP000638560"/>
    </source>
</evidence>
<dbReference type="Gene3D" id="1.25.40.10">
    <property type="entry name" value="Tetratricopeptide repeat domain"/>
    <property type="match status" value="1"/>
</dbReference>
<sequence>MPSTVENYKLFIASPGGLDPERQAIRDEVAAFNEKSGRDLGLRFEVTGWKEVSGGMGRPQELINRELEQCDYMILMLASRWGMAPMRDGQFSSGTEEEFNLARECINRATSPMADILVLFKGVPEEQLRDPGPQLSAVLDFKQKLEDSKEVFFKTFDDPELLRREVALRLHSWAREREAGAAVGVLLRHPSGTSTAPGAGVVAAGATALLAAEAFEAGGLMTQAEAAYAEAIADADLESLQKYARFLRRTGRLTRSLEINERILSQLTLSDEPFGAVTLRARILTSIGIVHRKLGDLRTSRYKLHEAVQTAKQGGDVARDGLAYALDNLGITASHAGDNAEALDCFQQALAIREDTGDSAGRAFTLTNLARLHRTSGSIEEAKTALAEAMQILGALDDRPGLAAAHSTMGEILDQEGRLADAERSFRASLANNEASGRPDSIAMSLNQLGRILMRRGDLTAAERHAERALRENESISNREGIVQSTHLLGTILGRTDRTAMAVTLLQDAAGAYGSIGNRTGEAWARFHLAEVLHQIGDDAGAYGDLAAARALVQTSGDPRLRDEAQRFAETHGLTSRPASST</sequence>
<proteinExistence type="predicted"/>
<evidence type="ECO:0000313" key="3">
    <source>
        <dbReference type="EMBL" id="MBF9129162.1"/>
    </source>
</evidence>
<comment type="caution">
    <text evidence="3">The sequence shown here is derived from an EMBL/GenBank/DDBJ whole genome shotgun (WGS) entry which is preliminary data.</text>
</comment>
<reference evidence="3 4" key="1">
    <citation type="submission" date="2020-11" db="EMBL/GenBank/DDBJ databases">
        <title>A novel isolate from a Black sea contaminated sediment with potential to produce alkanes: Plantactinospora alkalitolerans sp. nov.</title>
        <authorList>
            <person name="Carro L."/>
            <person name="Veyisoglu A."/>
            <person name="Guven K."/>
            <person name="Schumann P."/>
            <person name="Klenk H.-P."/>
            <person name="Sahin N."/>
        </authorList>
    </citation>
    <scope>NUCLEOTIDE SEQUENCE [LARGE SCALE GENOMIC DNA]</scope>
    <source>
        <strain evidence="3 4">S1510</strain>
    </source>
</reference>
<dbReference type="SUPFAM" id="SSF48452">
    <property type="entry name" value="TPR-like"/>
    <property type="match status" value="3"/>
</dbReference>
<name>A0ABS0GTC7_9ACTN</name>
<dbReference type="InterPro" id="IPR019734">
    <property type="entry name" value="TPR_rpt"/>
</dbReference>
<dbReference type="EMBL" id="JADPUN010000106">
    <property type="protein sequence ID" value="MBF9129162.1"/>
    <property type="molecule type" value="Genomic_DNA"/>
</dbReference>
<protein>
    <submittedName>
        <fullName evidence="3">Tetratricopeptide repeat protein</fullName>
    </submittedName>
</protein>
<evidence type="ECO:0000259" key="2">
    <source>
        <dbReference type="Pfam" id="PF13271"/>
    </source>
</evidence>
<keyword evidence="1" id="KW-0802">TPR repeat</keyword>
<dbReference type="Proteomes" id="UP000638560">
    <property type="component" value="Unassembled WGS sequence"/>
</dbReference>
<dbReference type="PANTHER" id="PTHR47691">
    <property type="entry name" value="REGULATOR-RELATED"/>
    <property type="match status" value="1"/>
</dbReference>
<gene>
    <name evidence="3" type="ORF">I0C86_09255</name>
</gene>
<dbReference type="InterPro" id="IPR011990">
    <property type="entry name" value="TPR-like_helical_dom_sf"/>
</dbReference>
<accession>A0ABS0GTC7</accession>
<feature type="domain" description="DUF4062" evidence="2">
    <location>
        <begin position="9"/>
        <end position="102"/>
    </location>
</feature>
<organism evidence="3 4">
    <name type="scientific">Plantactinospora alkalitolerans</name>
    <dbReference type="NCBI Taxonomy" id="2789879"/>
    <lineage>
        <taxon>Bacteria</taxon>
        <taxon>Bacillati</taxon>
        <taxon>Actinomycetota</taxon>
        <taxon>Actinomycetes</taxon>
        <taxon>Micromonosporales</taxon>
        <taxon>Micromonosporaceae</taxon>
        <taxon>Plantactinospora</taxon>
    </lineage>
</organism>